<evidence type="ECO:0000256" key="3">
    <source>
        <dbReference type="ARBA" id="ARBA00022763"/>
    </source>
</evidence>
<gene>
    <name evidence="7" type="primary">nfo</name>
    <name evidence="9" type="ORF">A3I42_02120</name>
</gene>
<dbReference type="FunFam" id="3.20.20.150:FF:000001">
    <property type="entry name" value="Probable endonuclease 4"/>
    <property type="match status" value="1"/>
</dbReference>
<feature type="binding site" evidence="7">
    <location>
        <position position="263"/>
    </location>
    <ligand>
        <name>Zn(2+)</name>
        <dbReference type="ChEBI" id="CHEBI:29105"/>
        <label>2</label>
    </ligand>
</feature>
<dbReference type="Pfam" id="PF01261">
    <property type="entry name" value="AP_endonuc_2"/>
    <property type="match status" value="1"/>
</dbReference>
<keyword evidence="3 7" id="KW-0227">DNA damage</keyword>
<name>A0A1F7VDN6_9BACT</name>
<evidence type="ECO:0000256" key="5">
    <source>
        <dbReference type="ARBA" id="ARBA00022833"/>
    </source>
</evidence>
<feature type="binding site" evidence="7">
    <location>
        <position position="233"/>
    </location>
    <ligand>
        <name>Zn(2+)</name>
        <dbReference type="ChEBI" id="CHEBI:29105"/>
        <label>3</label>
    </ligand>
</feature>
<keyword evidence="7" id="KW-0540">Nuclease</keyword>
<keyword evidence="4 7" id="KW-0378">Hydrolase</keyword>
<evidence type="ECO:0000259" key="8">
    <source>
        <dbReference type="Pfam" id="PF01261"/>
    </source>
</evidence>
<keyword evidence="7" id="KW-0255">Endonuclease</keyword>
<dbReference type="SUPFAM" id="SSF51658">
    <property type="entry name" value="Xylose isomerase-like"/>
    <property type="match status" value="1"/>
</dbReference>
<keyword evidence="2 7" id="KW-0479">Metal-binding</keyword>
<feature type="binding site" evidence="7">
    <location>
        <position position="181"/>
    </location>
    <ligand>
        <name>Zn(2+)</name>
        <dbReference type="ChEBI" id="CHEBI:29105"/>
        <label>2</label>
    </ligand>
</feature>
<evidence type="ECO:0000313" key="9">
    <source>
        <dbReference type="EMBL" id="OGL88565.1"/>
    </source>
</evidence>
<accession>A0A1F7VDN6</accession>
<dbReference type="PANTHER" id="PTHR21445:SF0">
    <property type="entry name" value="APURINIC-APYRIMIDINIC ENDONUCLEASE"/>
    <property type="match status" value="1"/>
</dbReference>
<protein>
    <recommendedName>
        <fullName evidence="7">Probable endonuclease 4</fullName>
        <ecNumber evidence="7">3.1.21.2</ecNumber>
    </recommendedName>
    <alternativeName>
        <fullName evidence="7">Endodeoxyribonuclease IV</fullName>
    </alternativeName>
    <alternativeName>
        <fullName evidence="7">Endonuclease IV</fullName>
    </alternativeName>
</protein>
<comment type="caution">
    <text evidence="9">The sequence shown here is derived from an EMBL/GenBank/DDBJ whole genome shotgun (WGS) entry which is preliminary data.</text>
</comment>
<dbReference type="InterPro" id="IPR018246">
    <property type="entry name" value="AP_endonuc_F2_Zn_BS"/>
</dbReference>
<dbReference type="PROSITE" id="PS00730">
    <property type="entry name" value="AP_NUCLEASE_F2_2"/>
    <property type="match status" value="1"/>
</dbReference>
<dbReference type="GO" id="GO:0006284">
    <property type="term" value="P:base-excision repair"/>
    <property type="evidence" value="ECO:0007669"/>
    <property type="project" value="TreeGrafter"/>
</dbReference>
<feature type="binding site" evidence="7">
    <location>
        <position position="66"/>
    </location>
    <ligand>
        <name>Zn(2+)</name>
        <dbReference type="ChEBI" id="CHEBI:29105"/>
        <label>1</label>
    </ligand>
</feature>
<dbReference type="SMART" id="SM00518">
    <property type="entry name" value="AP2Ec"/>
    <property type="match status" value="1"/>
</dbReference>
<feature type="binding site" evidence="7">
    <location>
        <position position="231"/>
    </location>
    <ligand>
        <name>Zn(2+)</name>
        <dbReference type="ChEBI" id="CHEBI:29105"/>
        <label>3</label>
    </ligand>
</feature>
<proteinExistence type="inferred from homology"/>
<keyword evidence="6 7" id="KW-0234">DNA repair</keyword>
<evidence type="ECO:0000256" key="1">
    <source>
        <dbReference type="ARBA" id="ARBA00005340"/>
    </source>
</evidence>
<comment type="similarity">
    <text evidence="1 7">Belongs to the AP endonuclease 2 family.</text>
</comment>
<dbReference type="PANTHER" id="PTHR21445">
    <property type="entry name" value="ENDONUCLEASE IV ENDODEOXYRIBONUCLEASE IV"/>
    <property type="match status" value="1"/>
</dbReference>
<reference evidence="9 10" key="1">
    <citation type="journal article" date="2016" name="Nat. Commun.">
        <title>Thousands of microbial genomes shed light on interconnected biogeochemical processes in an aquifer system.</title>
        <authorList>
            <person name="Anantharaman K."/>
            <person name="Brown C.T."/>
            <person name="Hug L.A."/>
            <person name="Sharon I."/>
            <person name="Castelle C.J."/>
            <person name="Probst A.J."/>
            <person name="Thomas B.C."/>
            <person name="Singh A."/>
            <person name="Wilkins M.J."/>
            <person name="Karaoz U."/>
            <person name="Brodie E.L."/>
            <person name="Williams K.H."/>
            <person name="Hubbard S.S."/>
            <person name="Banfield J.F."/>
        </authorList>
    </citation>
    <scope>NUCLEOTIDE SEQUENCE [LARGE SCALE GENOMIC DNA]</scope>
</reference>
<evidence type="ECO:0000256" key="6">
    <source>
        <dbReference type="ARBA" id="ARBA00023204"/>
    </source>
</evidence>
<dbReference type="CDD" id="cd00019">
    <property type="entry name" value="AP2Ec"/>
    <property type="match status" value="1"/>
</dbReference>
<dbReference type="GO" id="GO:0008833">
    <property type="term" value="F:deoxyribonuclease IV (phage-T4-induced) activity"/>
    <property type="evidence" value="ECO:0007669"/>
    <property type="project" value="UniProtKB-UniRule"/>
</dbReference>
<keyword evidence="5 7" id="KW-0862">Zinc</keyword>
<dbReference type="EC" id="3.1.21.2" evidence="7"/>
<evidence type="ECO:0000256" key="7">
    <source>
        <dbReference type="HAMAP-Rule" id="MF_00152"/>
    </source>
</evidence>
<evidence type="ECO:0000313" key="10">
    <source>
        <dbReference type="Proteomes" id="UP000178264"/>
    </source>
</evidence>
<dbReference type="GO" id="GO:0003906">
    <property type="term" value="F:DNA-(apurinic or apyrimidinic site) endonuclease activity"/>
    <property type="evidence" value="ECO:0007669"/>
    <property type="project" value="TreeGrafter"/>
</dbReference>
<dbReference type="PROSITE" id="PS51432">
    <property type="entry name" value="AP_NUCLEASE_F2_4"/>
    <property type="match status" value="1"/>
</dbReference>
<evidence type="ECO:0000256" key="2">
    <source>
        <dbReference type="ARBA" id="ARBA00022723"/>
    </source>
</evidence>
<comment type="catalytic activity">
    <reaction evidence="7">
        <text>Endonucleolytic cleavage to 5'-phosphooligonucleotide end-products.</text>
        <dbReference type="EC" id="3.1.21.2"/>
    </reaction>
</comment>
<dbReference type="AlphaFoldDB" id="A0A1F7VDN6"/>
<dbReference type="GO" id="GO:0008081">
    <property type="term" value="F:phosphoric diester hydrolase activity"/>
    <property type="evidence" value="ECO:0007669"/>
    <property type="project" value="TreeGrafter"/>
</dbReference>
<comment type="function">
    <text evidence="7">Endonuclease IV plays a role in DNA repair. It cleaves phosphodiester bonds at apurinic or apyrimidinic (AP) sites, generating a 3'-hydroxyl group and a 5'-terminal sugar phosphate.</text>
</comment>
<dbReference type="GO" id="GO:0008270">
    <property type="term" value="F:zinc ion binding"/>
    <property type="evidence" value="ECO:0007669"/>
    <property type="project" value="UniProtKB-UniRule"/>
</dbReference>
<dbReference type="NCBIfam" id="TIGR00587">
    <property type="entry name" value="nfo"/>
    <property type="match status" value="1"/>
</dbReference>
<evidence type="ECO:0000256" key="4">
    <source>
        <dbReference type="ARBA" id="ARBA00022801"/>
    </source>
</evidence>
<feature type="binding site" evidence="7">
    <location>
        <position position="184"/>
    </location>
    <ligand>
        <name>Zn(2+)</name>
        <dbReference type="ChEBI" id="CHEBI:29105"/>
        <label>3</label>
    </ligand>
</feature>
<feature type="binding site" evidence="7">
    <location>
        <position position="218"/>
    </location>
    <ligand>
        <name>Zn(2+)</name>
        <dbReference type="ChEBI" id="CHEBI:29105"/>
        <label>2</label>
    </ligand>
</feature>
<feature type="binding site" evidence="7">
    <location>
        <position position="142"/>
    </location>
    <ligand>
        <name>Zn(2+)</name>
        <dbReference type="ChEBI" id="CHEBI:29105"/>
        <label>1</label>
    </ligand>
</feature>
<feature type="binding site" evidence="7">
    <location>
        <position position="142"/>
    </location>
    <ligand>
        <name>Zn(2+)</name>
        <dbReference type="ChEBI" id="CHEBI:29105"/>
        <label>2</label>
    </ligand>
</feature>
<organism evidence="9 10">
    <name type="scientific">Candidatus Uhrbacteria bacterium RIFCSPLOWO2_02_FULL_49_11</name>
    <dbReference type="NCBI Taxonomy" id="1802409"/>
    <lineage>
        <taxon>Bacteria</taxon>
        <taxon>Candidatus Uhriibacteriota</taxon>
    </lineage>
</organism>
<dbReference type="Proteomes" id="UP000178264">
    <property type="component" value="Unassembled WGS sequence"/>
</dbReference>
<feature type="binding site" evidence="7">
    <location>
        <position position="106"/>
    </location>
    <ligand>
        <name>Zn(2+)</name>
        <dbReference type="ChEBI" id="CHEBI:29105"/>
        <label>1</label>
    </ligand>
</feature>
<sequence>MLFGSHVSIAGGIENAPLNAHTAGCECFQIFSRSPRGGKAPEITDEAQQEFLTRCKEYKFQDWYIHTPYYINFASMKKPIRWGSIGVVREELERGTLIGAQAVMTHLGSAKDYGRKKSMEKVIRAVHHVLEGYTGSALFLLEQSAGAGDIIGGTLDELAYILKCAERIDKEYRRKLGVCLDTCHAFAMGYDLSSKLSVDEFLRLFDKVIGLERLKLIHANDSLYGLGEHKDRHEHIGKGKIGLKGFEALVRHKALQRLNMILETPKDSPKDDPRNLDILKDFRIMKN</sequence>
<dbReference type="InterPro" id="IPR036237">
    <property type="entry name" value="Xyl_isomerase-like_sf"/>
</dbReference>
<dbReference type="GO" id="GO:0003677">
    <property type="term" value="F:DNA binding"/>
    <property type="evidence" value="ECO:0007669"/>
    <property type="project" value="InterPro"/>
</dbReference>
<feature type="domain" description="Xylose isomerase-like TIM barrel" evidence="8">
    <location>
        <begin position="20"/>
        <end position="282"/>
    </location>
</feature>
<dbReference type="InterPro" id="IPR001719">
    <property type="entry name" value="AP_endonuc_2"/>
</dbReference>
<dbReference type="InterPro" id="IPR013022">
    <property type="entry name" value="Xyl_isomerase-like_TIM-brl"/>
</dbReference>
<comment type="cofactor">
    <cofactor evidence="7">
        <name>Zn(2+)</name>
        <dbReference type="ChEBI" id="CHEBI:29105"/>
    </cofactor>
    <text evidence="7">Binds 3 Zn(2+) ions.</text>
</comment>
<dbReference type="EMBL" id="MGER01000025">
    <property type="protein sequence ID" value="OGL88565.1"/>
    <property type="molecule type" value="Genomic_DNA"/>
</dbReference>
<dbReference type="PROSITE" id="PS00731">
    <property type="entry name" value="AP_NUCLEASE_F2_3"/>
    <property type="match status" value="1"/>
</dbReference>
<dbReference type="HAMAP" id="MF_00152">
    <property type="entry name" value="Nfo"/>
    <property type="match status" value="1"/>
</dbReference>
<dbReference type="Gene3D" id="3.20.20.150">
    <property type="entry name" value="Divalent-metal-dependent TIM barrel enzymes"/>
    <property type="match status" value="1"/>
</dbReference>